<protein>
    <recommendedName>
        <fullName evidence="3">Amidase domain-containing protein</fullName>
    </recommendedName>
</protein>
<dbReference type="EMBL" id="JACHEF010000001">
    <property type="protein sequence ID" value="MBB6408781.1"/>
    <property type="molecule type" value="Genomic_DNA"/>
</dbReference>
<name>A0A841P5C7_9HYPH</name>
<keyword evidence="2" id="KW-1185">Reference proteome</keyword>
<sequence>MRVMLDVFSGRPNPTWQVPPALAQHFRQLMSRQGGPASATPMPALGYRGLLVGTGPEDADAPAAFYVGVPPVATVETSEELVSARRARLPDEEREAVLALLESARPIVARTVIDEAARCVELRGDGVAPRASRSAALRASGAEAATAAEQPEVGPPCEPILAAYSPWFWNTASVRLRNNCYNYASNYVSNFVAQPGRRVGRQYDQFSCEAVARAAIADGFRANCDGPARLAALAVWPGHDFHWYRSHGAFWGHKLGIYSARNVDNQGRVIAGALTPATCDRGPYTQFCSYLFVPPGVEVL</sequence>
<dbReference type="Proteomes" id="UP000556329">
    <property type="component" value="Unassembled WGS sequence"/>
</dbReference>
<organism evidence="1 2">
    <name type="scientific">Mesorhizobium sangaii</name>
    <dbReference type="NCBI Taxonomy" id="505389"/>
    <lineage>
        <taxon>Bacteria</taxon>
        <taxon>Pseudomonadati</taxon>
        <taxon>Pseudomonadota</taxon>
        <taxon>Alphaproteobacteria</taxon>
        <taxon>Hyphomicrobiales</taxon>
        <taxon>Phyllobacteriaceae</taxon>
        <taxon>Mesorhizobium</taxon>
    </lineage>
</organism>
<evidence type="ECO:0000313" key="2">
    <source>
        <dbReference type="Proteomes" id="UP000556329"/>
    </source>
</evidence>
<dbReference type="RefSeq" id="WP_184871797.1">
    <property type="nucleotide sequence ID" value="NZ_JACHEF010000001.1"/>
</dbReference>
<dbReference type="AlphaFoldDB" id="A0A841P5C7"/>
<comment type="caution">
    <text evidence="1">The sequence shown here is derived from an EMBL/GenBank/DDBJ whole genome shotgun (WGS) entry which is preliminary data.</text>
</comment>
<gene>
    <name evidence="1" type="ORF">HNQ71_001425</name>
</gene>
<evidence type="ECO:0008006" key="3">
    <source>
        <dbReference type="Google" id="ProtNLM"/>
    </source>
</evidence>
<reference evidence="1 2" key="1">
    <citation type="submission" date="2020-08" db="EMBL/GenBank/DDBJ databases">
        <title>Genomic Encyclopedia of Type Strains, Phase IV (KMG-IV): sequencing the most valuable type-strain genomes for metagenomic binning, comparative biology and taxonomic classification.</title>
        <authorList>
            <person name="Goeker M."/>
        </authorList>
    </citation>
    <scope>NUCLEOTIDE SEQUENCE [LARGE SCALE GENOMIC DNA]</scope>
    <source>
        <strain evidence="1 2">DSM 100039</strain>
    </source>
</reference>
<evidence type="ECO:0000313" key="1">
    <source>
        <dbReference type="EMBL" id="MBB6408781.1"/>
    </source>
</evidence>
<proteinExistence type="predicted"/>
<accession>A0A841P5C7</accession>